<keyword evidence="4" id="KW-1185">Reference proteome</keyword>
<feature type="compositionally biased region" description="Basic and acidic residues" evidence="1">
    <location>
        <begin position="19"/>
        <end position="32"/>
    </location>
</feature>
<dbReference type="InterPro" id="IPR004827">
    <property type="entry name" value="bZIP"/>
</dbReference>
<feature type="compositionally biased region" description="Polar residues" evidence="1">
    <location>
        <begin position="259"/>
        <end position="282"/>
    </location>
</feature>
<accession>A0A0L0V498</accession>
<dbReference type="PROSITE" id="PS00036">
    <property type="entry name" value="BZIP_BASIC"/>
    <property type="match status" value="1"/>
</dbReference>
<sequence length="480" mass="52889">MPRQPLADTPGLPPYGQRSSERRKEQNRIAQRQLRERRQQQEAAQALKLQQQQNEIRRLYRLITELRHENFTLRSQSHTRRRQSVIPISSLSRGLALSHPPVTTSGPVSTLEPNYKPFLARHSIDYSSLHGAGIDPADTSHRLYEHKISKGWNCEDPRGLGFASQSRQPGARSTVLHPAQLAYDHQASRGAPRAPTCISHDTETPTDLDNEKPCLVNNFGAKVPSPRMSAAPATSKPPTSTWLSRNSTPPMGDVAAGVSPTSTWVNSPQKLEQSPRLNSVPKTGSIYFTPPSVNLASFWPAEPPTSPNKLGSYGDIDHVYPPTLSVVPSEFFSASHPLMSGDRIQLRKTSASGSSDANSIAPSSDNHSSLSTSSTTSFQFPFISPELFQHHVARSASPTAIRSSPEAQLEQRNLGDANATICFRSPFSEINDSEINAHSNFGLPMSWIEPKKMNREALSPLPTHARSMCIDVNEMWGSDF</sequence>
<evidence type="ECO:0000256" key="1">
    <source>
        <dbReference type="SAM" id="MobiDB-lite"/>
    </source>
</evidence>
<dbReference type="GO" id="GO:0003700">
    <property type="term" value="F:DNA-binding transcription factor activity"/>
    <property type="evidence" value="ECO:0007669"/>
    <property type="project" value="InterPro"/>
</dbReference>
<feature type="region of interest" description="Disordered" evidence="1">
    <location>
        <begin position="1"/>
        <end position="32"/>
    </location>
</feature>
<protein>
    <recommendedName>
        <fullName evidence="2">BZIP domain-containing protein</fullName>
    </recommendedName>
</protein>
<feature type="region of interest" description="Disordered" evidence="1">
    <location>
        <begin position="347"/>
        <end position="372"/>
    </location>
</feature>
<feature type="domain" description="BZIP" evidence="2">
    <location>
        <begin position="22"/>
        <end position="37"/>
    </location>
</feature>
<dbReference type="Proteomes" id="UP000054564">
    <property type="component" value="Unassembled WGS sequence"/>
</dbReference>
<name>A0A0L0V498_9BASI</name>
<feature type="region of interest" description="Disordered" evidence="1">
    <location>
        <begin position="224"/>
        <end position="282"/>
    </location>
</feature>
<feature type="compositionally biased region" description="Polar residues" evidence="1">
    <location>
        <begin position="236"/>
        <end position="249"/>
    </location>
</feature>
<dbReference type="AlphaFoldDB" id="A0A0L0V498"/>
<evidence type="ECO:0000313" key="4">
    <source>
        <dbReference type="Proteomes" id="UP000054564"/>
    </source>
</evidence>
<proteinExistence type="predicted"/>
<evidence type="ECO:0000313" key="3">
    <source>
        <dbReference type="EMBL" id="KNE93996.1"/>
    </source>
</evidence>
<dbReference type="OrthoDB" id="2501352at2759"/>
<evidence type="ECO:0000259" key="2">
    <source>
        <dbReference type="PROSITE" id="PS00036"/>
    </source>
</evidence>
<gene>
    <name evidence="3" type="ORF">PSTG_12662</name>
</gene>
<organism evidence="3 4">
    <name type="scientific">Puccinia striiformis f. sp. tritici PST-78</name>
    <dbReference type="NCBI Taxonomy" id="1165861"/>
    <lineage>
        <taxon>Eukaryota</taxon>
        <taxon>Fungi</taxon>
        <taxon>Dikarya</taxon>
        <taxon>Basidiomycota</taxon>
        <taxon>Pucciniomycotina</taxon>
        <taxon>Pucciniomycetes</taxon>
        <taxon>Pucciniales</taxon>
        <taxon>Pucciniaceae</taxon>
        <taxon>Puccinia</taxon>
    </lineage>
</organism>
<feature type="compositionally biased region" description="Polar residues" evidence="1">
    <location>
        <begin position="347"/>
        <end position="361"/>
    </location>
</feature>
<comment type="caution">
    <text evidence="3">The sequence shown here is derived from an EMBL/GenBank/DDBJ whole genome shotgun (WGS) entry which is preliminary data.</text>
</comment>
<dbReference type="EMBL" id="AJIL01000126">
    <property type="protein sequence ID" value="KNE93996.1"/>
    <property type="molecule type" value="Genomic_DNA"/>
</dbReference>
<feature type="compositionally biased region" description="Low complexity" evidence="1">
    <location>
        <begin position="362"/>
        <end position="372"/>
    </location>
</feature>
<reference evidence="4" key="1">
    <citation type="submission" date="2014-03" db="EMBL/GenBank/DDBJ databases">
        <title>The Genome Sequence of Puccinia striiformis f. sp. tritici PST-78.</title>
        <authorList>
            <consortium name="The Broad Institute Genome Sequencing Platform"/>
            <person name="Cuomo C."/>
            <person name="Hulbert S."/>
            <person name="Chen X."/>
            <person name="Walker B."/>
            <person name="Young S.K."/>
            <person name="Zeng Q."/>
            <person name="Gargeya S."/>
            <person name="Fitzgerald M."/>
            <person name="Haas B."/>
            <person name="Abouelleil A."/>
            <person name="Alvarado L."/>
            <person name="Arachchi H.M."/>
            <person name="Berlin A.M."/>
            <person name="Chapman S.B."/>
            <person name="Goldberg J."/>
            <person name="Griggs A."/>
            <person name="Gujja S."/>
            <person name="Hansen M."/>
            <person name="Howarth C."/>
            <person name="Imamovic A."/>
            <person name="Larimer J."/>
            <person name="McCowan C."/>
            <person name="Montmayeur A."/>
            <person name="Murphy C."/>
            <person name="Neiman D."/>
            <person name="Pearson M."/>
            <person name="Priest M."/>
            <person name="Roberts A."/>
            <person name="Saif S."/>
            <person name="Shea T."/>
            <person name="Sisk P."/>
            <person name="Sykes S."/>
            <person name="Wortman J."/>
            <person name="Nusbaum C."/>
            <person name="Birren B."/>
        </authorList>
    </citation>
    <scope>NUCLEOTIDE SEQUENCE [LARGE SCALE GENOMIC DNA]</scope>
    <source>
        <strain evidence="4">race PST-78</strain>
    </source>
</reference>